<gene>
    <name evidence="2" type="ORF">DCAR_0519435</name>
</gene>
<dbReference type="EMBL" id="CP093347">
    <property type="protein sequence ID" value="WOH00079.1"/>
    <property type="molecule type" value="Genomic_DNA"/>
</dbReference>
<evidence type="ECO:0000259" key="1">
    <source>
        <dbReference type="Pfam" id="PF13960"/>
    </source>
</evidence>
<organism evidence="2 3">
    <name type="scientific">Daucus carota subsp. sativus</name>
    <name type="common">Carrot</name>
    <dbReference type="NCBI Taxonomy" id="79200"/>
    <lineage>
        <taxon>Eukaryota</taxon>
        <taxon>Viridiplantae</taxon>
        <taxon>Streptophyta</taxon>
        <taxon>Embryophyta</taxon>
        <taxon>Tracheophyta</taxon>
        <taxon>Spermatophyta</taxon>
        <taxon>Magnoliopsida</taxon>
        <taxon>eudicotyledons</taxon>
        <taxon>Gunneridae</taxon>
        <taxon>Pentapetalae</taxon>
        <taxon>asterids</taxon>
        <taxon>campanulids</taxon>
        <taxon>Apiales</taxon>
        <taxon>Apiaceae</taxon>
        <taxon>Apioideae</taxon>
        <taxon>Scandiceae</taxon>
        <taxon>Daucinae</taxon>
        <taxon>Daucus</taxon>
        <taxon>Daucus sect. Daucus</taxon>
    </lineage>
</organism>
<feature type="domain" description="DUF4218" evidence="1">
    <location>
        <begin position="1"/>
        <end position="78"/>
    </location>
</feature>
<dbReference type="PANTHER" id="PTHR48258">
    <property type="entry name" value="DUF4218 DOMAIN-CONTAINING PROTEIN-RELATED"/>
    <property type="match status" value="1"/>
</dbReference>
<proteinExistence type="predicted"/>
<dbReference type="InterPro" id="IPR025452">
    <property type="entry name" value="DUF4218"/>
</dbReference>
<evidence type="ECO:0000313" key="3">
    <source>
        <dbReference type="Proteomes" id="UP000077755"/>
    </source>
</evidence>
<sequence>MEHLLVHLPYEARIAGPVQYRWMYPFERYLRHLKNNVKNKARVEGSICNAFLVEEASTFCSHYFQQHVQTKHRKVPRNDFSGDGESFGGNISIFSHPGRAHGRVRTRHLDDREYMAAHNYILFNCTEIAPYTE</sequence>
<protein>
    <recommendedName>
        <fullName evidence="1">DUF4218 domain-containing protein</fullName>
    </recommendedName>
</protein>
<keyword evidence="3" id="KW-1185">Reference proteome</keyword>
<reference evidence="2" key="1">
    <citation type="journal article" date="2016" name="Nat. Genet.">
        <title>A high-quality carrot genome assembly provides new insights into carotenoid accumulation and asterid genome evolution.</title>
        <authorList>
            <person name="Iorizzo M."/>
            <person name="Ellison S."/>
            <person name="Senalik D."/>
            <person name="Zeng P."/>
            <person name="Satapoomin P."/>
            <person name="Huang J."/>
            <person name="Bowman M."/>
            <person name="Iovene M."/>
            <person name="Sanseverino W."/>
            <person name="Cavagnaro P."/>
            <person name="Yildiz M."/>
            <person name="Macko-Podgorni A."/>
            <person name="Moranska E."/>
            <person name="Grzebelus E."/>
            <person name="Grzebelus D."/>
            <person name="Ashrafi H."/>
            <person name="Zheng Z."/>
            <person name="Cheng S."/>
            <person name="Spooner D."/>
            <person name="Van Deynze A."/>
            <person name="Simon P."/>
        </authorList>
    </citation>
    <scope>NUCLEOTIDE SEQUENCE</scope>
    <source>
        <tissue evidence="2">Leaf</tissue>
    </source>
</reference>
<dbReference type="Proteomes" id="UP000077755">
    <property type="component" value="Chromosome 5"/>
</dbReference>
<name>A0AAF1AYI5_DAUCS</name>
<evidence type="ECO:0000313" key="2">
    <source>
        <dbReference type="EMBL" id="WOH00079.1"/>
    </source>
</evidence>
<dbReference type="PANTHER" id="PTHR48258:SF3">
    <property type="entry name" value="FK506-BINDING PROTEIN 4-LIKE ISOFORM X1"/>
    <property type="match status" value="1"/>
</dbReference>
<dbReference type="AlphaFoldDB" id="A0AAF1AYI5"/>
<dbReference type="Pfam" id="PF13960">
    <property type="entry name" value="DUF4218"/>
    <property type="match status" value="1"/>
</dbReference>
<reference evidence="2" key="2">
    <citation type="submission" date="2022-03" db="EMBL/GenBank/DDBJ databases">
        <title>Draft title - Genomic analysis of global carrot germplasm unveils the trajectory of domestication and the origin of high carotenoid orange carrot.</title>
        <authorList>
            <person name="Iorizzo M."/>
            <person name="Ellison S."/>
            <person name="Senalik D."/>
            <person name="Macko-Podgorni A."/>
            <person name="Grzebelus D."/>
            <person name="Bostan H."/>
            <person name="Rolling W."/>
            <person name="Curaba J."/>
            <person name="Simon P."/>
        </authorList>
    </citation>
    <scope>NUCLEOTIDE SEQUENCE</scope>
    <source>
        <tissue evidence="2">Leaf</tissue>
    </source>
</reference>
<accession>A0AAF1AYI5</accession>